<sequence length="209" mass="22784">MAATSLSLSDNAIDRMLAEAESRLAAKESGSKATAITAVPGALAVKSSLAVAAPLAPSAGDQRATSKKASEKLTVRVPQLSRPKKESKDTAGSDWFNMPRTNLTPQLKADLQMLRMRDVAAMGKQFFKKDNNKPFVPEFCQVGTLISGATDGANNRLTKKERKRTIVEEVLAGHTVGKFKEKYQAIQEKNQSGRKGHYKKVVATRRKRN</sequence>
<keyword evidence="6" id="KW-1185">Reference proteome</keyword>
<dbReference type="GO" id="GO:0006396">
    <property type="term" value="P:RNA processing"/>
    <property type="evidence" value="ECO:0007669"/>
    <property type="project" value="TreeGrafter"/>
</dbReference>
<reference evidence="5" key="1">
    <citation type="journal article" date="2023" name="Mol. Phylogenet. Evol.">
        <title>Genome-scale phylogeny and comparative genomics of the fungal order Sordariales.</title>
        <authorList>
            <person name="Hensen N."/>
            <person name="Bonometti L."/>
            <person name="Westerberg I."/>
            <person name="Brannstrom I.O."/>
            <person name="Guillou S."/>
            <person name="Cros-Aarteil S."/>
            <person name="Calhoun S."/>
            <person name="Haridas S."/>
            <person name="Kuo A."/>
            <person name="Mondo S."/>
            <person name="Pangilinan J."/>
            <person name="Riley R."/>
            <person name="LaButti K."/>
            <person name="Andreopoulos B."/>
            <person name="Lipzen A."/>
            <person name="Chen C."/>
            <person name="Yan M."/>
            <person name="Daum C."/>
            <person name="Ng V."/>
            <person name="Clum A."/>
            <person name="Steindorff A."/>
            <person name="Ohm R.A."/>
            <person name="Martin F."/>
            <person name="Silar P."/>
            <person name="Natvig D.O."/>
            <person name="Lalanne C."/>
            <person name="Gautier V."/>
            <person name="Ament-Velasquez S.L."/>
            <person name="Kruys A."/>
            <person name="Hutchinson M.I."/>
            <person name="Powell A.J."/>
            <person name="Barry K."/>
            <person name="Miller A.N."/>
            <person name="Grigoriev I.V."/>
            <person name="Debuchy R."/>
            <person name="Gladieux P."/>
            <person name="Hiltunen Thoren M."/>
            <person name="Johannesson H."/>
        </authorList>
    </citation>
    <scope>NUCLEOTIDE SEQUENCE</scope>
    <source>
        <strain evidence="5">CBS 232.78</strain>
    </source>
</reference>
<evidence type="ECO:0000313" key="5">
    <source>
        <dbReference type="EMBL" id="KAK3368205.1"/>
    </source>
</evidence>
<dbReference type="EMBL" id="JAULSW010000010">
    <property type="protein sequence ID" value="KAK3368205.1"/>
    <property type="molecule type" value="Genomic_DNA"/>
</dbReference>
<protein>
    <submittedName>
        <fullName evidence="5">Fcf2 pre-rRNA processing-domain-containing protein</fullName>
    </submittedName>
</protein>
<dbReference type="PANTHER" id="PTHR21686">
    <property type="entry name" value="DEOXYNUCLEOTIDYLTRANSFERASE TERMINAL-INTERACTING PROTEIN 2"/>
    <property type="match status" value="1"/>
</dbReference>
<evidence type="ECO:0000256" key="1">
    <source>
        <dbReference type="ARBA" id="ARBA00004604"/>
    </source>
</evidence>
<dbReference type="InterPro" id="IPR039883">
    <property type="entry name" value="Fcf2/DNTTIP2"/>
</dbReference>
<dbReference type="GO" id="GO:0003723">
    <property type="term" value="F:RNA binding"/>
    <property type="evidence" value="ECO:0007669"/>
    <property type="project" value="TreeGrafter"/>
</dbReference>
<evidence type="ECO:0000256" key="2">
    <source>
        <dbReference type="ARBA" id="ARBA00023242"/>
    </source>
</evidence>
<accession>A0AAE0N2V6</accession>
<organism evidence="5 6">
    <name type="scientific">Podospora didyma</name>
    <dbReference type="NCBI Taxonomy" id="330526"/>
    <lineage>
        <taxon>Eukaryota</taxon>
        <taxon>Fungi</taxon>
        <taxon>Dikarya</taxon>
        <taxon>Ascomycota</taxon>
        <taxon>Pezizomycotina</taxon>
        <taxon>Sordariomycetes</taxon>
        <taxon>Sordariomycetidae</taxon>
        <taxon>Sordariales</taxon>
        <taxon>Podosporaceae</taxon>
        <taxon>Podospora</taxon>
    </lineage>
</organism>
<gene>
    <name evidence="5" type="ORF">B0H63DRAFT_488000</name>
</gene>
<evidence type="ECO:0000259" key="4">
    <source>
        <dbReference type="Pfam" id="PF08698"/>
    </source>
</evidence>
<dbReference type="PANTHER" id="PTHR21686:SF12">
    <property type="entry name" value="DEOXYNUCLEOTIDYLTRANSFERASE TERMINAL-INTERACTING PROTEIN 2"/>
    <property type="match status" value="1"/>
</dbReference>
<name>A0AAE0N2V6_9PEZI</name>
<dbReference type="Pfam" id="PF08698">
    <property type="entry name" value="Fcf2"/>
    <property type="match status" value="1"/>
</dbReference>
<evidence type="ECO:0000313" key="6">
    <source>
        <dbReference type="Proteomes" id="UP001285441"/>
    </source>
</evidence>
<reference evidence="5" key="2">
    <citation type="submission" date="2023-06" db="EMBL/GenBank/DDBJ databases">
        <authorList>
            <consortium name="Lawrence Berkeley National Laboratory"/>
            <person name="Haridas S."/>
            <person name="Hensen N."/>
            <person name="Bonometti L."/>
            <person name="Westerberg I."/>
            <person name="Brannstrom I.O."/>
            <person name="Guillou S."/>
            <person name="Cros-Aarteil S."/>
            <person name="Calhoun S."/>
            <person name="Kuo A."/>
            <person name="Mondo S."/>
            <person name="Pangilinan J."/>
            <person name="Riley R."/>
            <person name="LaButti K."/>
            <person name="Andreopoulos B."/>
            <person name="Lipzen A."/>
            <person name="Chen C."/>
            <person name="Yanf M."/>
            <person name="Daum C."/>
            <person name="Ng V."/>
            <person name="Clum A."/>
            <person name="Steindorff A."/>
            <person name="Ohm R."/>
            <person name="Martin F."/>
            <person name="Silar P."/>
            <person name="Natvig D."/>
            <person name="Lalanne C."/>
            <person name="Gautier V."/>
            <person name="Ament-velasquez S.L."/>
            <person name="Kruys A."/>
            <person name="Hutchinson M.I."/>
            <person name="Powell A.J."/>
            <person name="Barry K."/>
            <person name="Miller A.N."/>
            <person name="Grigoriev I.V."/>
            <person name="Debuchy R."/>
            <person name="Gladieux P."/>
            <person name="Thoren M.H."/>
            <person name="Johannesson H."/>
        </authorList>
    </citation>
    <scope>NUCLEOTIDE SEQUENCE</scope>
    <source>
        <strain evidence="5">CBS 232.78</strain>
    </source>
</reference>
<comment type="subcellular location">
    <subcellularLocation>
        <location evidence="1">Nucleus</location>
        <location evidence="1">Nucleolus</location>
    </subcellularLocation>
</comment>
<dbReference type="AlphaFoldDB" id="A0AAE0N2V6"/>
<dbReference type="GO" id="GO:0005730">
    <property type="term" value="C:nucleolus"/>
    <property type="evidence" value="ECO:0007669"/>
    <property type="project" value="UniProtKB-SubCell"/>
</dbReference>
<keyword evidence="2" id="KW-0539">Nucleus</keyword>
<proteinExistence type="predicted"/>
<dbReference type="InterPro" id="IPR014810">
    <property type="entry name" value="Fcf2_C"/>
</dbReference>
<comment type="caution">
    <text evidence="5">The sequence shown here is derived from an EMBL/GenBank/DDBJ whole genome shotgun (WGS) entry which is preliminary data.</text>
</comment>
<feature type="domain" description="Fcf2 pre-rRNA processing C-terminal" evidence="4">
    <location>
        <begin position="88"/>
        <end position="179"/>
    </location>
</feature>
<feature type="region of interest" description="Disordered" evidence="3">
    <location>
        <begin position="187"/>
        <end position="209"/>
    </location>
</feature>
<evidence type="ECO:0000256" key="3">
    <source>
        <dbReference type="SAM" id="MobiDB-lite"/>
    </source>
</evidence>
<dbReference type="Proteomes" id="UP001285441">
    <property type="component" value="Unassembled WGS sequence"/>
</dbReference>
<feature type="compositionally biased region" description="Basic residues" evidence="3">
    <location>
        <begin position="192"/>
        <end position="209"/>
    </location>
</feature>
<feature type="region of interest" description="Disordered" evidence="3">
    <location>
        <begin position="55"/>
        <end position="99"/>
    </location>
</feature>